<dbReference type="CDD" id="cd15482">
    <property type="entry name" value="Sialidase_non-viral"/>
    <property type="match status" value="1"/>
</dbReference>
<accession>A0A938BTT4</accession>
<reference evidence="1" key="1">
    <citation type="submission" date="2019-03" db="EMBL/GenBank/DDBJ databases">
        <title>Lake Tanganyika Metagenome-Assembled Genomes (MAGs).</title>
        <authorList>
            <person name="Tran P."/>
        </authorList>
    </citation>
    <scope>NUCLEOTIDE SEQUENCE</scope>
    <source>
        <strain evidence="1">K_DeepCast_150m_m2_040</strain>
    </source>
</reference>
<gene>
    <name evidence="1" type="ORF">FJY68_10380</name>
</gene>
<sequence>MADMGIKGQRAPPQPEPLFPSHNIAASKVVGSNKACITWVAVPASGYMQEPGFYCETRDGGDNWDVPVDIGFPPAFNPGSETLPSYSVSSLFPFYDRSDNLHIVGNVSPYVRDTNWVIPGQIWHWCTANPDTWNLIHVASPDSWLGNIPNNSVACCRPSLGQDDRGNLFVAWEEFSGVNVEPTTNRLRADIWYSYSTDNGVTWAAGTRITDGGDVTYRFPSILNPIGDTVMVEYLIDQVAGYFVQNAEGAATNNPVVVQKWENPDAVAEAPISTPPARMEITAGPNPVRGRTAMSYALPRSGDMSLVVYDATGRPVQTLASGSRPAGRYTATWDARDAAAGIYFCTLESGGSSTSRKLVRVD</sequence>
<dbReference type="Proteomes" id="UP000779900">
    <property type="component" value="Unassembled WGS sequence"/>
</dbReference>
<proteinExistence type="predicted"/>
<dbReference type="NCBIfam" id="TIGR04183">
    <property type="entry name" value="Por_Secre_tail"/>
    <property type="match status" value="1"/>
</dbReference>
<dbReference type="InterPro" id="IPR026444">
    <property type="entry name" value="Secre_tail"/>
</dbReference>
<protein>
    <submittedName>
        <fullName evidence="1">T9SS type A sorting domain-containing protein</fullName>
    </submittedName>
</protein>
<evidence type="ECO:0000313" key="2">
    <source>
        <dbReference type="Proteomes" id="UP000779900"/>
    </source>
</evidence>
<dbReference type="AlphaFoldDB" id="A0A938BTT4"/>
<dbReference type="InterPro" id="IPR036278">
    <property type="entry name" value="Sialidase_sf"/>
</dbReference>
<dbReference type="SUPFAM" id="SSF50939">
    <property type="entry name" value="Sialidases"/>
    <property type="match status" value="2"/>
</dbReference>
<dbReference type="Gene3D" id="2.60.40.4070">
    <property type="match status" value="1"/>
</dbReference>
<comment type="caution">
    <text evidence="1">The sequence shown here is derived from an EMBL/GenBank/DDBJ whole genome shotgun (WGS) entry which is preliminary data.</text>
</comment>
<name>A0A938BTT4_UNCW3</name>
<dbReference type="EMBL" id="VGIR01000069">
    <property type="protein sequence ID" value="MBM3332234.1"/>
    <property type="molecule type" value="Genomic_DNA"/>
</dbReference>
<evidence type="ECO:0000313" key="1">
    <source>
        <dbReference type="EMBL" id="MBM3332234.1"/>
    </source>
</evidence>
<organism evidence="1 2">
    <name type="scientific">candidate division WOR-3 bacterium</name>
    <dbReference type="NCBI Taxonomy" id="2052148"/>
    <lineage>
        <taxon>Bacteria</taxon>
        <taxon>Bacteria division WOR-3</taxon>
    </lineage>
</organism>